<dbReference type="Gene3D" id="3.10.290.30">
    <property type="entry name" value="MM3350-like"/>
    <property type="match status" value="1"/>
</dbReference>
<evidence type="ECO:0000313" key="2">
    <source>
        <dbReference type="EMBL" id="GGJ87447.1"/>
    </source>
</evidence>
<feature type="domain" description="Plasmid pRiA4b Orf3-like" evidence="1">
    <location>
        <begin position="41"/>
        <end position="157"/>
    </location>
</feature>
<reference evidence="2" key="1">
    <citation type="journal article" date="2014" name="Int. J. Syst. Evol. Microbiol.">
        <title>Complete genome sequence of Corynebacterium casei LMG S-19264T (=DSM 44701T), isolated from a smear-ripened cheese.</title>
        <authorList>
            <consortium name="US DOE Joint Genome Institute (JGI-PGF)"/>
            <person name="Walter F."/>
            <person name="Albersmeier A."/>
            <person name="Kalinowski J."/>
            <person name="Ruckert C."/>
        </authorList>
    </citation>
    <scope>NUCLEOTIDE SEQUENCE</scope>
    <source>
        <strain evidence="2">JCM 12580</strain>
    </source>
</reference>
<dbReference type="Pfam" id="PF07929">
    <property type="entry name" value="PRiA4_ORF3"/>
    <property type="match status" value="1"/>
</dbReference>
<dbReference type="AlphaFoldDB" id="A0A917PQN9"/>
<dbReference type="InterPro" id="IPR024047">
    <property type="entry name" value="MM3350-like_sf"/>
</dbReference>
<accession>A0A917PQN9</accession>
<comment type="caution">
    <text evidence="2">The sequence shown here is derived from an EMBL/GenBank/DDBJ whole genome shotgun (WGS) entry which is preliminary data.</text>
</comment>
<dbReference type="SUPFAM" id="SSF159941">
    <property type="entry name" value="MM3350-like"/>
    <property type="match status" value="1"/>
</dbReference>
<name>A0A917PQN9_9BACI</name>
<dbReference type="RefSeq" id="WP_188631721.1">
    <property type="nucleotide sequence ID" value="NZ_BMNQ01000005.1"/>
</dbReference>
<gene>
    <name evidence="2" type="ORF">GCM10007063_07380</name>
</gene>
<evidence type="ECO:0000259" key="1">
    <source>
        <dbReference type="Pfam" id="PF07929"/>
    </source>
</evidence>
<evidence type="ECO:0000313" key="3">
    <source>
        <dbReference type="Proteomes" id="UP000658382"/>
    </source>
</evidence>
<reference evidence="2" key="2">
    <citation type="submission" date="2020-09" db="EMBL/GenBank/DDBJ databases">
        <authorList>
            <person name="Sun Q."/>
            <person name="Ohkuma M."/>
        </authorList>
    </citation>
    <scope>NUCLEOTIDE SEQUENCE</scope>
    <source>
        <strain evidence="2">JCM 12580</strain>
    </source>
</reference>
<sequence>MPKLFYQAFTSLFPKRDLYKSLPRTEHEFQEGTHFFTVAFNHQTWRKVVLSATHTMDDLHHIILRSFDFDDDHLYSFFMDGIKWSHSCISSPDDISEGANAAETTIGSVGLHRGQRFLYLYDYGDEWQFTITVDDIQKEAASTLIEPYIAEAVGYGPEQNFIIDDE</sequence>
<dbReference type="Proteomes" id="UP000658382">
    <property type="component" value="Unassembled WGS sequence"/>
</dbReference>
<dbReference type="EMBL" id="BMNQ01000005">
    <property type="protein sequence ID" value="GGJ87447.1"/>
    <property type="molecule type" value="Genomic_DNA"/>
</dbReference>
<dbReference type="InterPro" id="IPR012912">
    <property type="entry name" value="Plasmid_pRiA4b_Orf3-like"/>
</dbReference>
<protein>
    <recommendedName>
        <fullName evidence="1">Plasmid pRiA4b Orf3-like domain-containing protein</fullName>
    </recommendedName>
</protein>
<proteinExistence type="predicted"/>
<keyword evidence="3" id="KW-1185">Reference proteome</keyword>
<organism evidence="2 3">
    <name type="scientific">Lentibacillus kapialis</name>
    <dbReference type="NCBI Taxonomy" id="340214"/>
    <lineage>
        <taxon>Bacteria</taxon>
        <taxon>Bacillati</taxon>
        <taxon>Bacillota</taxon>
        <taxon>Bacilli</taxon>
        <taxon>Bacillales</taxon>
        <taxon>Bacillaceae</taxon>
        <taxon>Lentibacillus</taxon>
    </lineage>
</organism>